<dbReference type="SUPFAM" id="SSF51658">
    <property type="entry name" value="Xylose isomerase-like"/>
    <property type="match status" value="1"/>
</dbReference>
<dbReference type="PANTHER" id="PTHR12110:SF53">
    <property type="entry name" value="BLR5974 PROTEIN"/>
    <property type="match status" value="1"/>
</dbReference>
<dbReference type="GO" id="GO:0016853">
    <property type="term" value="F:isomerase activity"/>
    <property type="evidence" value="ECO:0007669"/>
    <property type="project" value="UniProtKB-KW"/>
</dbReference>
<dbReference type="Proteomes" id="UP000284543">
    <property type="component" value="Unassembled WGS sequence"/>
</dbReference>
<dbReference type="EMBL" id="QRZM01000003">
    <property type="protein sequence ID" value="RGV76936.1"/>
    <property type="molecule type" value="Genomic_DNA"/>
</dbReference>
<organism evidence="3 4">
    <name type="scientific">Enterocloster bolteae</name>
    <dbReference type="NCBI Taxonomy" id="208479"/>
    <lineage>
        <taxon>Bacteria</taxon>
        <taxon>Bacillati</taxon>
        <taxon>Bacillota</taxon>
        <taxon>Clostridia</taxon>
        <taxon>Lachnospirales</taxon>
        <taxon>Lachnospiraceae</taxon>
        <taxon>Enterocloster</taxon>
    </lineage>
</organism>
<dbReference type="Pfam" id="PF01261">
    <property type="entry name" value="AP_endonuc_2"/>
    <property type="match status" value="1"/>
</dbReference>
<dbReference type="Gene3D" id="3.20.20.150">
    <property type="entry name" value="Divalent-metal-dependent TIM barrel enzymes"/>
    <property type="match status" value="1"/>
</dbReference>
<evidence type="ECO:0000313" key="3">
    <source>
        <dbReference type="EMBL" id="RHC50377.1"/>
    </source>
</evidence>
<dbReference type="EMBL" id="QSHZ01000037">
    <property type="protein sequence ID" value="RHC50377.1"/>
    <property type="molecule type" value="Genomic_DNA"/>
</dbReference>
<dbReference type="KEGG" id="cbol:CGC65_24980"/>
<dbReference type="RefSeq" id="WP_002565540.1">
    <property type="nucleotide sequence ID" value="NZ_CABKUK010000010.1"/>
</dbReference>
<gene>
    <name evidence="3" type="ORF">DW839_25860</name>
    <name evidence="2" type="ORF">DWW02_10380</name>
</gene>
<dbReference type="InterPro" id="IPR036237">
    <property type="entry name" value="Xyl_isomerase-like_sf"/>
</dbReference>
<feature type="domain" description="Xylose isomerase-like TIM barrel" evidence="1">
    <location>
        <begin position="20"/>
        <end position="265"/>
    </location>
</feature>
<proteinExistence type="predicted"/>
<name>A0A414ALS7_9FIRM</name>
<comment type="caution">
    <text evidence="3">The sequence shown here is derived from an EMBL/GenBank/DDBJ whole genome shotgun (WGS) entry which is preliminary data.</text>
</comment>
<accession>A0A414ALS7</accession>
<evidence type="ECO:0000313" key="4">
    <source>
        <dbReference type="Proteomes" id="UP000283975"/>
    </source>
</evidence>
<evidence type="ECO:0000259" key="1">
    <source>
        <dbReference type="Pfam" id="PF01261"/>
    </source>
</evidence>
<protein>
    <submittedName>
        <fullName evidence="3">Sugar phosphate isomerase/epimerase</fullName>
    </submittedName>
</protein>
<evidence type="ECO:0000313" key="5">
    <source>
        <dbReference type="Proteomes" id="UP000284543"/>
    </source>
</evidence>
<reference evidence="4 5" key="1">
    <citation type="submission" date="2018-08" db="EMBL/GenBank/DDBJ databases">
        <title>A genome reference for cultivated species of the human gut microbiota.</title>
        <authorList>
            <person name="Zou Y."/>
            <person name="Xue W."/>
            <person name="Luo G."/>
        </authorList>
    </citation>
    <scope>NUCLEOTIDE SEQUENCE [LARGE SCALE GENOMIC DNA]</scope>
    <source>
        <strain evidence="2 5">AF14-18</strain>
        <strain evidence="3 4">AM35-14</strain>
    </source>
</reference>
<keyword evidence="3" id="KW-0413">Isomerase</keyword>
<dbReference type="PANTHER" id="PTHR12110">
    <property type="entry name" value="HYDROXYPYRUVATE ISOMERASE"/>
    <property type="match status" value="1"/>
</dbReference>
<dbReference type="InterPro" id="IPR050312">
    <property type="entry name" value="IolE/XylAMocC-like"/>
</dbReference>
<dbReference type="AlphaFoldDB" id="A0A414ALS7"/>
<dbReference type="InterPro" id="IPR013022">
    <property type="entry name" value="Xyl_isomerase-like_TIM-brl"/>
</dbReference>
<sequence length="277" mass="32350">MKFAPMNYHYLRYPIKKFLDKVESSPFDSIDLYCSAPQLNIFDYSLSRLIELDRDIRQRNLKVMAMTPENCVYPVNFCTQDPVTRQSSIRYYQRAIDTAEFLGCPNIQISTGFGYFDQPREEAWKYCRESLAQLAVYCQRKQVRLFLEELKVTTTNVLITSKDIAGMLDEIGSPCIVGMVDMDQMTYAGETVDDYFDHLGERLMHIHFNDRGHTVPGHGDFPMKEYYDAIKRRGYDGTVSFEICDRRYYCDPDKAIDDIVSWMKKNTHELGDVIEEI</sequence>
<dbReference type="Proteomes" id="UP000283975">
    <property type="component" value="Unassembled WGS sequence"/>
</dbReference>
<evidence type="ECO:0000313" key="2">
    <source>
        <dbReference type="EMBL" id="RGV76936.1"/>
    </source>
</evidence>